<sequence length="126" mass="14522">MFRKQILTEPDHTGNKSIDLMRTNIAWAQANVHYLIIEGILKQSVYGGMLTALHEEASTRMHTYYFDLPFAVALARNQTKAAPFPEAWLRRWWLEADELGFEDAIFTPDVDFAHQQAQIIADLTQK</sequence>
<dbReference type="Proteomes" id="UP000051679">
    <property type="component" value="Unassembled WGS sequence"/>
</dbReference>
<evidence type="ECO:0008006" key="3">
    <source>
        <dbReference type="Google" id="ProtNLM"/>
    </source>
</evidence>
<comment type="caution">
    <text evidence="1">The sequence shown here is derived from an EMBL/GenBank/DDBJ whole genome shotgun (WGS) entry which is preliminary data.</text>
</comment>
<evidence type="ECO:0000313" key="2">
    <source>
        <dbReference type="Proteomes" id="UP000051679"/>
    </source>
</evidence>
<dbReference type="STRING" id="1291052.FC18_GL001394"/>
<reference evidence="1 2" key="1">
    <citation type="journal article" date="2015" name="Genome Announc.">
        <title>Expanding the biotechnology potential of lactobacilli through comparative genomics of 213 strains and associated genera.</title>
        <authorList>
            <person name="Sun Z."/>
            <person name="Harris H.M."/>
            <person name="McCann A."/>
            <person name="Guo C."/>
            <person name="Argimon S."/>
            <person name="Zhang W."/>
            <person name="Yang X."/>
            <person name="Jeffery I.B."/>
            <person name="Cooney J.C."/>
            <person name="Kagawa T.F."/>
            <person name="Liu W."/>
            <person name="Song Y."/>
            <person name="Salvetti E."/>
            <person name="Wrobel A."/>
            <person name="Rasinkangas P."/>
            <person name="Parkhill J."/>
            <person name="Rea M.C."/>
            <person name="O'Sullivan O."/>
            <person name="Ritari J."/>
            <person name="Douillard F.P."/>
            <person name="Paul Ross R."/>
            <person name="Yang R."/>
            <person name="Briner A.E."/>
            <person name="Felis G.E."/>
            <person name="de Vos W.M."/>
            <person name="Barrangou R."/>
            <person name="Klaenhammer T.R."/>
            <person name="Caufield P.W."/>
            <person name="Cui Y."/>
            <person name="Zhang H."/>
            <person name="O'Toole P.W."/>
        </authorList>
    </citation>
    <scope>NUCLEOTIDE SEQUENCE [LARGE SCALE GENOMIC DNA]</scope>
    <source>
        <strain evidence="1 2">DSM 20505</strain>
    </source>
</reference>
<name>A0A0R1ZK76_9LACO</name>
<dbReference type="PATRIC" id="fig|1291052.5.peg.1413"/>
<proteinExistence type="predicted"/>
<dbReference type="EMBL" id="AYYO01000023">
    <property type="protein sequence ID" value="KRM55361.1"/>
    <property type="molecule type" value="Genomic_DNA"/>
</dbReference>
<accession>A0A0R1ZK76</accession>
<keyword evidence="2" id="KW-1185">Reference proteome</keyword>
<dbReference type="AlphaFoldDB" id="A0A0R1ZK76"/>
<protein>
    <recommendedName>
        <fullName evidence="3">Kinase</fullName>
    </recommendedName>
</protein>
<gene>
    <name evidence="1" type="ORF">FC18_GL001394</name>
</gene>
<organism evidence="1 2">
    <name type="scientific">Lacticaseibacillus sharpeae JCM 1186 = DSM 20505</name>
    <dbReference type="NCBI Taxonomy" id="1291052"/>
    <lineage>
        <taxon>Bacteria</taxon>
        <taxon>Bacillati</taxon>
        <taxon>Bacillota</taxon>
        <taxon>Bacilli</taxon>
        <taxon>Lactobacillales</taxon>
        <taxon>Lactobacillaceae</taxon>
        <taxon>Lacticaseibacillus</taxon>
    </lineage>
</organism>
<evidence type="ECO:0000313" key="1">
    <source>
        <dbReference type="EMBL" id="KRM55361.1"/>
    </source>
</evidence>